<dbReference type="GO" id="GO:0046653">
    <property type="term" value="P:tetrahydrofolate metabolic process"/>
    <property type="evidence" value="ECO:0007669"/>
    <property type="project" value="InterPro"/>
</dbReference>
<dbReference type="InterPro" id="IPR006279">
    <property type="entry name" value="SoxD"/>
</dbReference>
<dbReference type="GO" id="GO:0008115">
    <property type="term" value="F:sarcosine oxidase activity"/>
    <property type="evidence" value="ECO:0007669"/>
    <property type="project" value="UniProtKB-EC"/>
</dbReference>
<dbReference type="OrthoDB" id="7159274at2"/>
<organism evidence="1 2">
    <name type="scientific">Nitrincola lacisaponensis</name>
    <dbReference type="NCBI Taxonomy" id="267850"/>
    <lineage>
        <taxon>Bacteria</taxon>
        <taxon>Pseudomonadati</taxon>
        <taxon>Pseudomonadota</taxon>
        <taxon>Gammaproteobacteria</taxon>
        <taxon>Oceanospirillales</taxon>
        <taxon>Oceanospirillaceae</taxon>
        <taxon>Nitrincola</taxon>
    </lineage>
</organism>
<sequence length="88" mass="10272">MKLLDCPVIGARPISEFDYMGEVRVPPFEADEAAWSDYVFNRNGAPGVLREWWYHRPSGRWYVLMRDTLTDRVVGHVDLAEVRYELPS</sequence>
<dbReference type="STRING" id="267850.ADINL_1206"/>
<dbReference type="InterPro" id="IPR038561">
    <property type="entry name" value="SoxD_sf"/>
</dbReference>
<dbReference type="Pfam" id="PF04267">
    <property type="entry name" value="SoxD"/>
    <property type="match status" value="1"/>
</dbReference>
<dbReference type="RefSeq" id="WP_036544870.1">
    <property type="nucleotide sequence ID" value="NZ_JMSZ01000016.1"/>
</dbReference>
<evidence type="ECO:0000313" key="2">
    <source>
        <dbReference type="Proteomes" id="UP000027318"/>
    </source>
</evidence>
<comment type="caution">
    <text evidence="1">The sequence shown here is derived from an EMBL/GenBank/DDBJ whole genome shotgun (WGS) entry which is preliminary data.</text>
</comment>
<accession>A0A063Y4L6</accession>
<dbReference type="Gene3D" id="3.30.2270.10">
    <property type="entry name" value="Folate-binding superfamily"/>
    <property type="match status" value="1"/>
</dbReference>
<keyword evidence="1" id="KW-0560">Oxidoreductase</keyword>
<dbReference type="AlphaFoldDB" id="A0A063Y4L6"/>
<proteinExistence type="predicted"/>
<protein>
    <submittedName>
        <fullName evidence="1">Sarcosine oxidase delta subunit</fullName>
        <ecNumber evidence="1">1.5.3.1</ecNumber>
    </submittedName>
</protein>
<dbReference type="EC" id="1.5.3.1" evidence="1"/>
<dbReference type="Proteomes" id="UP000027318">
    <property type="component" value="Unassembled WGS sequence"/>
</dbReference>
<evidence type="ECO:0000313" key="1">
    <source>
        <dbReference type="EMBL" id="KDE40614.1"/>
    </source>
</evidence>
<gene>
    <name evidence="1" type="ORF">ADINL_1206</name>
</gene>
<reference evidence="1 2" key="1">
    <citation type="journal article" date="2005" name="Int. J. Syst. Evol. Microbiol.">
        <title>Nitrincola lacisaponensis gen. nov., sp. nov., a novel alkaliphilic bacterium isolated from an alkaline, saline lake.</title>
        <authorList>
            <person name="Dimitriu P.A."/>
            <person name="Shukla S.K."/>
            <person name="Conradt J."/>
            <person name="Marquez M.C."/>
            <person name="Ventosa A."/>
            <person name="Maglia A."/>
            <person name="Peyton B.M."/>
            <person name="Pinkart H.C."/>
            <person name="Mormile M.R."/>
        </authorList>
    </citation>
    <scope>NUCLEOTIDE SEQUENCE [LARGE SCALE GENOMIC DNA]</scope>
    <source>
        <strain evidence="1 2">4CA</strain>
    </source>
</reference>
<name>A0A063Y4L6_9GAMM</name>
<dbReference type="EMBL" id="JMSZ01000016">
    <property type="protein sequence ID" value="KDE40614.1"/>
    <property type="molecule type" value="Genomic_DNA"/>
</dbReference>
<keyword evidence="2" id="KW-1185">Reference proteome</keyword>
<dbReference type="PATRIC" id="fig|267850.7.peg.1201"/>